<comment type="subcellular location">
    <subcellularLocation>
        <location evidence="1 11">Mitochondrion inner membrane</location>
        <topology evidence="1 11">Single-pass membrane protein</topology>
    </subcellularLocation>
</comment>
<keyword evidence="4 11" id="KW-0812">Transmembrane</keyword>
<evidence type="ECO:0000256" key="5">
    <source>
        <dbReference type="ARBA" id="ARBA00022792"/>
    </source>
</evidence>
<evidence type="ECO:0000313" key="13">
    <source>
        <dbReference type="EMBL" id="KTA96538.1"/>
    </source>
</evidence>
<keyword evidence="9 11" id="KW-0496">Mitochondrion</keyword>
<keyword evidence="8 11" id="KW-0811">Translocation</keyword>
<dbReference type="PANTHER" id="PTHR13032">
    <property type="entry name" value="MITOCHONDRIAL IMPORT INNER MEMBRANE TRANSLOCASE SUBUNIT TIM21"/>
    <property type="match status" value="1"/>
</dbReference>
<gene>
    <name evidence="12" type="ordered locus">CAGL0K04059g</name>
    <name evidence="13" type="ORF">AO440_003427</name>
</gene>
<feature type="transmembrane region" description="Helical" evidence="11">
    <location>
        <begin position="55"/>
        <end position="81"/>
    </location>
</feature>
<dbReference type="VEuPathDB" id="FungiDB:GVI51_K03905"/>
<dbReference type="GO" id="GO:0005744">
    <property type="term" value="C:TIM23 mitochondrial import inner membrane translocase complex"/>
    <property type="evidence" value="ECO:0007669"/>
    <property type="project" value="UniProtKB-UniRule"/>
</dbReference>
<dbReference type="AlphaFoldDB" id="A0A0W0DCT7"/>
<dbReference type="Proteomes" id="UP000054886">
    <property type="component" value="Unassembled WGS sequence"/>
</dbReference>
<dbReference type="EMBL" id="LLZZ01000172">
    <property type="protein sequence ID" value="KTA96538.1"/>
    <property type="molecule type" value="Genomic_DNA"/>
</dbReference>
<dbReference type="InterPro" id="IPR013261">
    <property type="entry name" value="Tim21"/>
</dbReference>
<keyword evidence="10 11" id="KW-0472">Membrane</keyword>
<dbReference type="GO" id="GO:0030150">
    <property type="term" value="P:protein import into mitochondrial matrix"/>
    <property type="evidence" value="ECO:0007669"/>
    <property type="project" value="UniProtKB-UniRule"/>
</dbReference>
<evidence type="ECO:0000313" key="14">
    <source>
        <dbReference type="Proteomes" id="UP000054886"/>
    </source>
</evidence>
<dbReference type="OrthoDB" id="436405at2759"/>
<dbReference type="FunFam" id="3.10.450.320:FF:000002">
    <property type="entry name" value="Mitochondrial import inner membrane translocase subunit tim21"/>
    <property type="match status" value="1"/>
</dbReference>
<dbReference type="Pfam" id="PF08294">
    <property type="entry name" value="TIM21"/>
    <property type="match status" value="1"/>
</dbReference>
<keyword evidence="11" id="KW-0653">Protein transport</keyword>
<dbReference type="InterPro" id="IPR038552">
    <property type="entry name" value="Tim21_IMS_sf"/>
</dbReference>
<dbReference type="VEuPathDB" id="FungiDB:GW608_K03905"/>
<accession>A0A0W0DCT7</accession>
<name>A0A0W0DCT7_CANGB</name>
<evidence type="ECO:0000256" key="3">
    <source>
        <dbReference type="ARBA" id="ARBA00020726"/>
    </source>
</evidence>
<dbReference type="VEuPathDB" id="FungiDB:B1J91_K04059g"/>
<evidence type="ECO:0000256" key="11">
    <source>
        <dbReference type="RuleBase" id="RU367142"/>
    </source>
</evidence>
<dbReference type="CGD" id="CAL0134803">
    <property type="gene designation" value="CAGL0K04059g"/>
</dbReference>
<keyword evidence="11" id="KW-0813">Transport</keyword>
<evidence type="ECO:0000256" key="9">
    <source>
        <dbReference type="ARBA" id="ARBA00023128"/>
    </source>
</evidence>
<comment type="function">
    <text evidence="11">Essential component of the TIM23 complex, a complex that mediates the translocation of transit peptide-containing proteins across the mitochondrial inner membrane.</text>
</comment>
<evidence type="ECO:0000256" key="4">
    <source>
        <dbReference type="ARBA" id="ARBA00022692"/>
    </source>
</evidence>
<dbReference type="VEuPathDB" id="FungiDB:CAGL0K04059g"/>
<keyword evidence="5 11" id="KW-0999">Mitochondrion inner membrane</keyword>
<organism evidence="13 14">
    <name type="scientific">Candida glabrata</name>
    <name type="common">Yeast</name>
    <name type="synonym">Torulopsis glabrata</name>
    <dbReference type="NCBI Taxonomy" id="5478"/>
    <lineage>
        <taxon>Eukaryota</taxon>
        <taxon>Fungi</taxon>
        <taxon>Dikarya</taxon>
        <taxon>Ascomycota</taxon>
        <taxon>Saccharomycotina</taxon>
        <taxon>Saccharomycetes</taxon>
        <taxon>Saccharomycetales</taxon>
        <taxon>Saccharomycetaceae</taxon>
        <taxon>Nakaseomyces</taxon>
    </lineage>
</organism>
<comment type="caution">
    <text evidence="13">The sequence shown here is derived from an EMBL/GenBank/DDBJ whole genome shotgun (WGS) entry which is preliminary data.</text>
</comment>
<comment type="similarity">
    <text evidence="2 11">Belongs to the TIM21 family.</text>
</comment>
<dbReference type="PANTHER" id="PTHR13032:SF6">
    <property type="entry name" value="MITOCHONDRIAL IMPORT INNER MEMBRANE TRANSLOCASE SUBUNIT TIM21"/>
    <property type="match status" value="1"/>
</dbReference>
<keyword evidence="6" id="KW-0809">Transit peptide</keyword>
<evidence type="ECO:0000256" key="6">
    <source>
        <dbReference type="ARBA" id="ARBA00022946"/>
    </source>
</evidence>
<evidence type="ECO:0000256" key="10">
    <source>
        <dbReference type="ARBA" id="ARBA00023136"/>
    </source>
</evidence>
<sequence>MLRTIRPHPMVLRSRPLASIPRVQFYSSKGKSKGKTSGEKKPEHKKIPVWHKLKALTSFTASSLLVVGGVGVSGVVLYLILSELFSPSGDTMLFNRAVTLVEDNEEVRKLLQCNDSSFKKERLKAYGELVTNDRWTRNRPIVSTQKIDKYGKCHHFMRFHLESKKKLGLVHVEAVDSEQNYKPNFVSMYIDIPGEKRFYIIRPKLRQVVRPKSIFGFPWGSRKE</sequence>
<comment type="subunit">
    <text evidence="11">Component of the TIM23 complex.</text>
</comment>
<reference evidence="13 14" key="1">
    <citation type="submission" date="2015-10" db="EMBL/GenBank/DDBJ databases">
        <title>Draft genomes sequences of Candida glabrata isolates 1A, 1B, 2A, 2B, 3A and 3B.</title>
        <authorList>
            <person name="Haavelsrud O.E."/>
            <person name="Gaustad P."/>
        </authorList>
    </citation>
    <scope>NUCLEOTIDE SEQUENCE [LARGE SCALE GENOMIC DNA]</scope>
    <source>
        <strain evidence="13">910700640</strain>
    </source>
</reference>
<proteinExistence type="inferred from homology"/>
<evidence type="ECO:0000313" key="12">
    <source>
        <dbReference type="CGD" id="CAL0134803"/>
    </source>
</evidence>
<evidence type="ECO:0000256" key="8">
    <source>
        <dbReference type="ARBA" id="ARBA00023010"/>
    </source>
</evidence>
<evidence type="ECO:0000256" key="7">
    <source>
        <dbReference type="ARBA" id="ARBA00022989"/>
    </source>
</evidence>
<evidence type="ECO:0000256" key="1">
    <source>
        <dbReference type="ARBA" id="ARBA00004434"/>
    </source>
</evidence>
<dbReference type="VEuPathDB" id="FungiDB:GWK60_K03927"/>
<evidence type="ECO:0000256" key="2">
    <source>
        <dbReference type="ARBA" id="ARBA00010867"/>
    </source>
</evidence>
<dbReference type="Gene3D" id="3.10.450.320">
    <property type="entry name" value="Mitochondrial import inner membrane translocase subunit Tim21"/>
    <property type="match status" value="1"/>
</dbReference>
<protein>
    <recommendedName>
        <fullName evidence="3 11">Mitochondrial import inner membrane translocase subunit Tim21</fullName>
    </recommendedName>
</protein>
<keyword evidence="7 11" id="KW-1133">Transmembrane helix</keyword>